<comment type="caution">
    <text evidence="2">The sequence shown here is derived from an EMBL/GenBank/DDBJ whole genome shotgun (WGS) entry which is preliminary data.</text>
</comment>
<gene>
    <name evidence="2" type="ORF">HMPREF9444_00588</name>
</gene>
<dbReference type="SUPFAM" id="SSF53335">
    <property type="entry name" value="S-adenosyl-L-methionine-dependent methyltransferases"/>
    <property type="match status" value="1"/>
</dbReference>
<dbReference type="AlphaFoldDB" id="E8LIR8"/>
<feature type="domain" description="Methyltransferase type 11" evidence="1">
    <location>
        <begin position="55"/>
        <end position="150"/>
    </location>
</feature>
<dbReference type="GO" id="GO:0008757">
    <property type="term" value="F:S-adenosylmethionine-dependent methyltransferase activity"/>
    <property type="evidence" value="ECO:0007669"/>
    <property type="project" value="InterPro"/>
</dbReference>
<evidence type="ECO:0000259" key="1">
    <source>
        <dbReference type="Pfam" id="PF08241"/>
    </source>
</evidence>
<evidence type="ECO:0000313" key="2">
    <source>
        <dbReference type="EMBL" id="EFY07602.1"/>
    </source>
</evidence>
<name>E8LIR8_SUCHY</name>
<proteinExistence type="predicted"/>
<dbReference type="Gene3D" id="3.40.50.150">
    <property type="entry name" value="Vaccinia Virus protein VP39"/>
    <property type="match status" value="1"/>
</dbReference>
<dbReference type="Pfam" id="PF08241">
    <property type="entry name" value="Methyltransf_11"/>
    <property type="match status" value="1"/>
</dbReference>
<accession>E8LIR8</accession>
<organism evidence="2 3">
    <name type="scientific">Succinatimonas hippei (strain DSM 22608 / JCM 16073 / KCTC 15190 / YIT 12066)</name>
    <dbReference type="NCBI Taxonomy" id="762983"/>
    <lineage>
        <taxon>Bacteria</taxon>
        <taxon>Pseudomonadati</taxon>
        <taxon>Pseudomonadota</taxon>
        <taxon>Gammaproteobacteria</taxon>
        <taxon>Aeromonadales</taxon>
        <taxon>Succinivibrionaceae</taxon>
        <taxon>Succinatimonas</taxon>
    </lineage>
</organism>
<dbReference type="InterPro" id="IPR029063">
    <property type="entry name" value="SAM-dependent_MTases_sf"/>
</dbReference>
<sequence length="241" mass="27457">MKEDLKAIADYWSLRAQGYALDTQNELCDKEHSFYAQNLFNQLIEHRFCNTPAALDIGCGPGFFSILLAKSGFKVTGIDLSITMLTKASELAAYHKVNLKLIKGDIQNPPFAPASFDLIVSRNVFWNLPDLRIAYTKALELLKPHGLMLIFDGNHYYQYKDPDYQKYDPHKTHRHLEDIDVSIIDKIAKKLPASYKLRPDFDLTILKDINKCQAQSEILKSHIKNGKNIIDAFVIKAIKDA</sequence>
<dbReference type="GO" id="GO:0032259">
    <property type="term" value="P:methylation"/>
    <property type="evidence" value="ECO:0007669"/>
    <property type="project" value="UniProtKB-KW"/>
</dbReference>
<dbReference type="RefSeq" id="WP_009142806.1">
    <property type="nucleotide sequence ID" value="NZ_GL830964.1"/>
</dbReference>
<protein>
    <submittedName>
        <fullName evidence="2">Methyltransferase domain protein</fullName>
    </submittedName>
</protein>
<dbReference type="HOGENOM" id="CLU_037990_4_0_6"/>
<dbReference type="PANTHER" id="PTHR43591">
    <property type="entry name" value="METHYLTRANSFERASE"/>
    <property type="match status" value="1"/>
</dbReference>
<dbReference type="eggNOG" id="COG2226">
    <property type="taxonomic scope" value="Bacteria"/>
</dbReference>
<dbReference type="PANTHER" id="PTHR43591:SF24">
    <property type="entry name" value="2-METHOXY-6-POLYPRENYL-1,4-BENZOQUINOL METHYLASE, MITOCHONDRIAL"/>
    <property type="match status" value="1"/>
</dbReference>
<keyword evidence="2" id="KW-0489">Methyltransferase</keyword>
<reference evidence="2 3" key="1">
    <citation type="submission" date="2011-01" db="EMBL/GenBank/DDBJ databases">
        <authorList>
            <person name="Weinstock G."/>
            <person name="Sodergren E."/>
            <person name="Clifton S."/>
            <person name="Fulton L."/>
            <person name="Fulton B."/>
            <person name="Courtney L."/>
            <person name="Fronick C."/>
            <person name="Harrison M."/>
            <person name="Strong C."/>
            <person name="Farmer C."/>
            <person name="Delahaunty K."/>
            <person name="Markovic C."/>
            <person name="Hall O."/>
            <person name="Minx P."/>
            <person name="Tomlinson C."/>
            <person name="Mitreva M."/>
            <person name="Hou S."/>
            <person name="Chen J."/>
            <person name="Wollam A."/>
            <person name="Pepin K.H."/>
            <person name="Johnson M."/>
            <person name="Bhonagiri V."/>
            <person name="Zhang X."/>
            <person name="Suruliraj S."/>
            <person name="Warren W."/>
            <person name="Chinwalla A."/>
            <person name="Mardis E.R."/>
            <person name="Wilson R.K."/>
        </authorList>
    </citation>
    <scope>NUCLEOTIDE SEQUENCE [LARGE SCALE GENOMIC DNA]</scope>
    <source>
        <strain evidence="3">DSM 22608 / JCM 16073 / KCTC 15190 / YIT 12066</strain>
    </source>
</reference>
<dbReference type="Proteomes" id="UP000018458">
    <property type="component" value="Unassembled WGS sequence"/>
</dbReference>
<keyword evidence="2" id="KW-0808">Transferase</keyword>
<keyword evidence="3" id="KW-1185">Reference proteome</keyword>
<dbReference type="CDD" id="cd02440">
    <property type="entry name" value="AdoMet_MTases"/>
    <property type="match status" value="1"/>
</dbReference>
<dbReference type="STRING" id="762983.HMPREF9444_00588"/>
<dbReference type="OrthoDB" id="529208at2"/>
<dbReference type="InterPro" id="IPR013216">
    <property type="entry name" value="Methyltransf_11"/>
</dbReference>
<evidence type="ECO:0000313" key="3">
    <source>
        <dbReference type="Proteomes" id="UP000018458"/>
    </source>
</evidence>
<dbReference type="EMBL" id="AEVO01000026">
    <property type="protein sequence ID" value="EFY07602.1"/>
    <property type="molecule type" value="Genomic_DNA"/>
</dbReference>